<dbReference type="InterPro" id="IPR014825">
    <property type="entry name" value="DNA_alkylation"/>
</dbReference>
<organism evidence="1 2">
    <name type="scientific">Ectobacillus funiculus</name>
    <dbReference type="NCBI Taxonomy" id="137993"/>
    <lineage>
        <taxon>Bacteria</taxon>
        <taxon>Bacillati</taxon>
        <taxon>Bacillota</taxon>
        <taxon>Bacilli</taxon>
        <taxon>Bacillales</taxon>
        <taxon>Bacillaceae</taxon>
        <taxon>Ectobacillus</taxon>
    </lineage>
</organism>
<dbReference type="EMBL" id="JBHMAF010000067">
    <property type="protein sequence ID" value="MFB9759266.1"/>
    <property type="molecule type" value="Genomic_DNA"/>
</dbReference>
<sequence length="360" mass="42055">MAEPLKAMYNKEFLYQFGRKVREAYGAFDIEGFVATVLDNDWDVLELKARIRRISVSLGKYLPQKYEEALNVLFKIDEECTGFPYLFFPDFVEVYGQNQEHWELSMKALERFTQRSSAEFAVRPFLIRDPERMMRQMNTWAQHPNEHVRRLASEGCRPSLPWGQALTQFKEDPAPILPVLEQLKMDSSLYVHKSVANNLNDISKTHPELVIQIALDWYGKHEYTDWIVKHACRTLLKKGDRRVLSIFGYKDDESIQFLHFTCSPDSISIGEEISFSFQVKSEKHTKIRIEYAIDYVKSKGHRSKKVFQITETEIKSGETKSYSRKHSFKDLTTRKHYEGVHSLSIIINGAVKNAFDFMVK</sequence>
<proteinExistence type="predicted"/>
<evidence type="ECO:0000313" key="1">
    <source>
        <dbReference type="EMBL" id="MFB9759266.1"/>
    </source>
</evidence>
<reference evidence="1 2" key="1">
    <citation type="submission" date="2024-09" db="EMBL/GenBank/DDBJ databases">
        <authorList>
            <person name="Sun Q."/>
            <person name="Mori K."/>
        </authorList>
    </citation>
    <scope>NUCLEOTIDE SEQUENCE [LARGE SCALE GENOMIC DNA]</scope>
    <source>
        <strain evidence="1 2">JCM 11201</strain>
    </source>
</reference>
<dbReference type="Pfam" id="PF08713">
    <property type="entry name" value="DNA_alkylation"/>
    <property type="match status" value="1"/>
</dbReference>
<dbReference type="SUPFAM" id="SSF48371">
    <property type="entry name" value="ARM repeat"/>
    <property type="match status" value="1"/>
</dbReference>
<evidence type="ECO:0000313" key="2">
    <source>
        <dbReference type="Proteomes" id="UP001589609"/>
    </source>
</evidence>
<gene>
    <name evidence="1" type="ORF">ACFFMS_12530</name>
</gene>
<comment type="caution">
    <text evidence="1">The sequence shown here is derived from an EMBL/GenBank/DDBJ whole genome shotgun (WGS) entry which is preliminary data.</text>
</comment>
<keyword evidence="2" id="KW-1185">Reference proteome</keyword>
<accession>A0ABV5WFV5</accession>
<dbReference type="Proteomes" id="UP001589609">
    <property type="component" value="Unassembled WGS sequence"/>
</dbReference>
<dbReference type="InterPro" id="IPR016024">
    <property type="entry name" value="ARM-type_fold"/>
</dbReference>
<dbReference type="RefSeq" id="WP_379949562.1">
    <property type="nucleotide sequence ID" value="NZ_JBHMAF010000067.1"/>
</dbReference>
<name>A0ABV5WFV5_9BACI</name>
<dbReference type="Gene3D" id="1.25.40.290">
    <property type="entry name" value="ARM repeat domains"/>
    <property type="match status" value="1"/>
</dbReference>
<protein>
    <submittedName>
        <fullName evidence="1">DNA alkylation repair protein</fullName>
    </submittedName>
</protein>